<dbReference type="Proteomes" id="UP000595220">
    <property type="component" value="Chromosome"/>
</dbReference>
<protein>
    <submittedName>
        <fullName evidence="1">Uncharacterized protein</fullName>
    </submittedName>
</protein>
<gene>
    <name evidence="1" type="ORF">I6H42_04590</name>
</gene>
<proteinExistence type="predicted"/>
<dbReference type="EMBL" id="CP066065">
    <property type="protein sequence ID" value="QQC44727.1"/>
    <property type="molecule type" value="Genomic_DNA"/>
</dbReference>
<evidence type="ECO:0000313" key="2">
    <source>
        <dbReference type="Proteomes" id="UP000595220"/>
    </source>
</evidence>
<name>A0AAQ0BXQ1_9ACTO</name>
<keyword evidence="2" id="KW-1185">Reference proteome</keyword>
<evidence type="ECO:0000313" key="1">
    <source>
        <dbReference type="EMBL" id="QQC44727.1"/>
    </source>
</evidence>
<reference evidence="1 2" key="1">
    <citation type="submission" date="2020-12" db="EMBL/GenBank/DDBJ databases">
        <title>FDA dAtabase for Regulatory Grade micrObial Sequences (FDA-ARGOS): Supporting development and validation of Infectious Disease Dx tests.</title>
        <authorList>
            <person name="Sproer C."/>
            <person name="Gronow S."/>
            <person name="Severitt S."/>
            <person name="Schroder I."/>
            <person name="Tallon L."/>
            <person name="Sadzewicz L."/>
            <person name="Zhao X."/>
            <person name="Boylan J."/>
            <person name="Ott S."/>
            <person name="Bowen H."/>
            <person name="Vavikolanu K."/>
            <person name="Mehta A."/>
            <person name="Aluvathingal J."/>
            <person name="Nadendla S."/>
            <person name="Lowell S."/>
            <person name="Myers T."/>
            <person name="Yan Y."/>
            <person name="Sichtig H."/>
        </authorList>
    </citation>
    <scope>NUCLEOTIDE SEQUENCE [LARGE SCALE GENOMIC DNA]</scope>
    <source>
        <strain evidence="1 2">FDAARGOS_985</strain>
    </source>
</reference>
<sequence length="340" mass="34805">MWDDAGVHFANLTFATRRFPGLVATGAALLALSACHASSLPSLSGFAAVRDQAARTESAASARASQLAQVATDCASCSAALRAAASASDERLQALGGLWDPWGGATPEGESEPAAVSEAPTEVSAYVSWLARTATRDLEIASDPDRASMEEARTLAASALGRYATAVMLGQAYGIDLDAGREQATAVNDRINAASRQGVQTWSIDLFDAPSVTSAFAPSGKELASSTELSNAVATWDCTASTLPKAQLHAGTLNDAYDVSGQLLARAETALRAGAADTRTPRCELEALDPASLASNLLAADAAMLASDSASVRSAGASAALADIEQWASRTSLPSLIGTR</sequence>
<dbReference type="AlphaFoldDB" id="A0AAQ0BXQ1"/>
<accession>A0AAQ0BXQ1</accession>
<organism evidence="1 2">
    <name type="scientific">Schaalia meyeri</name>
    <dbReference type="NCBI Taxonomy" id="52773"/>
    <lineage>
        <taxon>Bacteria</taxon>
        <taxon>Bacillati</taxon>
        <taxon>Actinomycetota</taxon>
        <taxon>Actinomycetes</taxon>
        <taxon>Actinomycetales</taxon>
        <taxon>Actinomycetaceae</taxon>
        <taxon>Schaalia</taxon>
    </lineage>
</organism>